<keyword evidence="2" id="KW-1185">Reference proteome</keyword>
<organism evidence="1 2">
    <name type="scientific">Phytophthora oleae</name>
    <dbReference type="NCBI Taxonomy" id="2107226"/>
    <lineage>
        <taxon>Eukaryota</taxon>
        <taxon>Sar</taxon>
        <taxon>Stramenopiles</taxon>
        <taxon>Oomycota</taxon>
        <taxon>Peronosporomycetes</taxon>
        <taxon>Peronosporales</taxon>
        <taxon>Peronosporaceae</taxon>
        <taxon>Phytophthora</taxon>
    </lineage>
</organism>
<evidence type="ECO:0000313" key="1">
    <source>
        <dbReference type="EMBL" id="KAL3668047.1"/>
    </source>
</evidence>
<gene>
    <name evidence="1" type="ORF">V7S43_006916</name>
</gene>
<dbReference type="Proteomes" id="UP001632037">
    <property type="component" value="Unassembled WGS sequence"/>
</dbReference>
<reference evidence="1 2" key="1">
    <citation type="submission" date="2024-09" db="EMBL/GenBank/DDBJ databases">
        <title>Genome sequencing and assembly of Phytophthora oleae, isolate VK10A, causative agent of rot of olive drupes.</title>
        <authorList>
            <person name="Conti Taguali S."/>
            <person name="Riolo M."/>
            <person name="La Spada F."/>
            <person name="Cacciola S.O."/>
            <person name="Dionisio G."/>
        </authorList>
    </citation>
    <scope>NUCLEOTIDE SEQUENCE [LARGE SCALE GENOMIC DNA]</scope>
    <source>
        <strain evidence="1 2">VK10A</strain>
    </source>
</reference>
<evidence type="ECO:0000313" key="2">
    <source>
        <dbReference type="Proteomes" id="UP001632037"/>
    </source>
</evidence>
<dbReference type="AlphaFoldDB" id="A0ABD3FQA7"/>
<protein>
    <submittedName>
        <fullName evidence="1">Uncharacterized protein</fullName>
    </submittedName>
</protein>
<name>A0ABD3FQA7_9STRA</name>
<sequence>MEGNQELELTGREFVDSPAIPKLPPLKNLSSANPPTIFKPVIGPQPCRDVQVCASNFLVINH</sequence>
<accession>A0ABD3FQA7</accession>
<proteinExistence type="predicted"/>
<comment type="caution">
    <text evidence="1">The sequence shown here is derived from an EMBL/GenBank/DDBJ whole genome shotgun (WGS) entry which is preliminary data.</text>
</comment>
<dbReference type="EMBL" id="JBIMZQ010000012">
    <property type="protein sequence ID" value="KAL3668047.1"/>
    <property type="molecule type" value="Genomic_DNA"/>
</dbReference>